<sequence>MTPFEFLFIGHLIGDYLLQTKWMAAGKATKWLPLLAHVTVYTLVIAVIAWVGFGGLSVVGVTVVFFSHGILDRRGVVQWWVRTVTTPPESEKKWLTIMVDQTLHIIILGIVLYL</sequence>
<organism evidence="2 3">
    <name type="scientific">Salisediminibacterium beveridgei</name>
    <dbReference type="NCBI Taxonomy" id="632773"/>
    <lineage>
        <taxon>Bacteria</taxon>
        <taxon>Bacillati</taxon>
        <taxon>Bacillota</taxon>
        <taxon>Bacilli</taxon>
        <taxon>Bacillales</taxon>
        <taxon>Bacillaceae</taxon>
        <taxon>Salisediminibacterium</taxon>
    </lineage>
</organism>
<feature type="transmembrane region" description="Helical" evidence="1">
    <location>
        <begin position="40"/>
        <end position="66"/>
    </location>
</feature>
<dbReference type="EMBL" id="CP012502">
    <property type="protein sequence ID" value="AOM83993.1"/>
    <property type="molecule type" value="Genomic_DNA"/>
</dbReference>
<reference evidence="2 3" key="1">
    <citation type="submission" date="2015-08" db="EMBL/GenBank/DDBJ databases">
        <title>The complete genome sequence of Bacillus beveridgei MLTeJB.</title>
        <authorList>
            <person name="Hanson T.E."/>
            <person name="Mesa C."/>
            <person name="Basesman S.M."/>
            <person name="Oremland R.S."/>
        </authorList>
    </citation>
    <scope>NUCLEOTIDE SEQUENCE [LARGE SCALE GENOMIC DNA]</scope>
    <source>
        <strain evidence="2 3">MLTeJB</strain>
    </source>
</reference>
<accession>A0A1D7QYA9</accession>
<evidence type="ECO:0000256" key="1">
    <source>
        <dbReference type="SAM" id="Phobius"/>
    </source>
</evidence>
<keyword evidence="3" id="KW-1185">Reference proteome</keyword>
<dbReference type="AlphaFoldDB" id="A0A1D7QYA9"/>
<dbReference type="STRING" id="632773.BBEV_2655"/>
<keyword evidence="1" id="KW-1133">Transmembrane helix</keyword>
<dbReference type="Pfam" id="PF11750">
    <property type="entry name" value="DUF3307"/>
    <property type="match status" value="1"/>
</dbReference>
<gene>
    <name evidence="2" type="ORF">BBEV_2655</name>
</gene>
<keyword evidence="1" id="KW-0812">Transmembrane</keyword>
<name>A0A1D7QYA9_9BACI</name>
<evidence type="ECO:0000313" key="3">
    <source>
        <dbReference type="Proteomes" id="UP000094463"/>
    </source>
</evidence>
<dbReference type="OrthoDB" id="5122730at2"/>
<evidence type="ECO:0008006" key="4">
    <source>
        <dbReference type="Google" id="ProtNLM"/>
    </source>
</evidence>
<dbReference type="Proteomes" id="UP000094463">
    <property type="component" value="Chromosome"/>
</dbReference>
<evidence type="ECO:0000313" key="2">
    <source>
        <dbReference type="EMBL" id="AOM83993.1"/>
    </source>
</evidence>
<dbReference type="PATRIC" id="fig|632773.3.peg.2795"/>
<proteinExistence type="predicted"/>
<protein>
    <recommendedName>
        <fullName evidence="4">DUF3307 domain-containing protein</fullName>
    </recommendedName>
</protein>
<dbReference type="KEGG" id="bbev:BBEV_2655"/>
<dbReference type="InterPro" id="IPR021737">
    <property type="entry name" value="Phage_phiKZ_Orf197"/>
</dbReference>
<dbReference type="RefSeq" id="WP_069365917.1">
    <property type="nucleotide sequence ID" value="NZ_CP012502.1"/>
</dbReference>
<keyword evidence="1" id="KW-0472">Membrane</keyword>